<sequence>MLVSTFTLHRCLLLALLFTGGLGGQTRTLRSAKTSARPAVGSSDDTVVYRAVDVLQPTTNSSVFHLRQLSRGGELLRMLYAADGMLADCVWSREADDVAEFTGRFDATHADNANAATVADDDDDATPNVNFDSAKKECLSLHKMDGVAADDVSRMRSNHVRRRRAVLYPGTNWCGRGNQARNFNDLGREEHADRCCRQHDHCPTTIRSLSSRYNYFNYRLHTISHCECDNTYVFISILTFSPQQHPHPQQQICILSSNPHLQAACLTAQQHPSPQQAFLILSSILSSSSSILDPQSSIHSSSVSILLTYTAAILIRAATHPHPSSIASSSDSILILSRHPHPQAASRHLQQLPTLSKAFSSSAASSILSSILIQQHPAILSTSCFHQQHPHPQQQILMPQQDPSLLQQHPHASSILFTTIALQSVGLSVGNIAGIRTFRVLRALKTVSIVPASPRSPIQNDSQQAEAPESAAQLNTVKLKPRVEKPKLPVFCGDVREYWTFREDFKHMVDPLYDPRVGCHNILKQVGKESDLNNNHMLAIIEMKLTADDRKVYARHLQQKKEEASLQGLLSFLTEEMKARMRATAPVRNNPPQGKVNLTQQRGSAPGSYPNRSVPWKKCWGCESNDHWPDQCTVIQGLTIDARLEMAKEKHACFSCLKRAGREHSMRTCHRRKQCIKENCPSYHHVLLHRMSGGNIVAMASEENDVALPIITARVGTPGKTVVGNIMMDSGANVTLVRGAVAEQLGLKGKSISVDIGTLGGDVQAYQTKVYKLRIFGDKKVHTILAVGVPEITNVLGHSLNRGNGAVDVLIGVDYPAMHAGETKEVDGYLLRKSPLGWLTFGSSRGYRQPTTTVLHVNVTEMTDLTKFWSTEEMGVKLTSCECKTSDQLKRSPIERQQFNDMWQSCEKIGNRWMVPYPWKRDPRDLPDNKKQCMAKLASMEQRLIKDERNAKVYDQQMKEMEEKGFARKLSNEEMENYKGPVHYISHHPVLRPEKKSTPVRIVFNASAAFNGHRLNDYWEKGPDLLNDMFGVLLRFRQHAVAISGDISKMYHQVLIPEKDKHVHRFLWRNYDVTREPDVYMKEVVTFGDKPAPAMALTALKRTAKEGEVACPKAAKIINHDTYMDDICTSVPSTEEARVVINEMDTVLERGGFTVKEWVSNVRLRSYDTQQGERPVLGDSEEQKVLGMVWDPESDRMKYKVKPVSIKEKDLLTKRMVLSELAKVFDPIGFTGAFLIKGKILMQKLWQCGTGWDEDLPVEEKDEWRKFFAELESLDGVCFQRCLMPERPSKPAELVIFCDASEDAFGAVAYMRWELNDGSVGVRFMAAKSRVAPLRHLSIPRLELQAAVVASRL</sequence>
<dbReference type="Gene3D" id="2.40.70.10">
    <property type="entry name" value="Acid Proteases"/>
    <property type="match status" value="1"/>
</dbReference>
<dbReference type="InterPro" id="IPR043502">
    <property type="entry name" value="DNA/RNA_pol_sf"/>
</dbReference>
<dbReference type="InterPro" id="IPR008042">
    <property type="entry name" value="Retrotrans_Pao"/>
</dbReference>
<evidence type="ECO:0000256" key="1">
    <source>
        <dbReference type="ARBA" id="ARBA00004613"/>
    </source>
</evidence>
<dbReference type="Proteomes" id="UP000695022">
    <property type="component" value="Unplaced"/>
</dbReference>
<dbReference type="GeneID" id="106813368"/>
<proteinExistence type="predicted"/>
<dbReference type="InterPro" id="IPR043128">
    <property type="entry name" value="Rev_trsase/Diguanyl_cyclase"/>
</dbReference>
<dbReference type="Gene3D" id="3.10.10.10">
    <property type="entry name" value="HIV Type 1 Reverse Transcriptase, subunit A, domain 1"/>
    <property type="match status" value="1"/>
</dbReference>
<dbReference type="RefSeq" id="XP_014672985.1">
    <property type="nucleotide sequence ID" value="XM_014817499.1"/>
</dbReference>
<dbReference type="Pfam" id="PF13975">
    <property type="entry name" value="gag-asp_proteas"/>
    <property type="match status" value="1"/>
</dbReference>
<dbReference type="Pfam" id="PF05826">
    <property type="entry name" value="Phospholip_A2_2"/>
    <property type="match status" value="1"/>
</dbReference>
<evidence type="ECO:0000256" key="6">
    <source>
        <dbReference type="SAM" id="SignalP"/>
    </source>
</evidence>
<accession>A0ABM1ELB4</accession>
<evidence type="ECO:0000256" key="3">
    <source>
        <dbReference type="ARBA" id="ARBA00022801"/>
    </source>
</evidence>
<keyword evidence="2" id="KW-0964">Secreted</keyword>
<feature type="domain" description="Peptidase A2" evidence="7">
    <location>
        <begin position="724"/>
        <end position="800"/>
    </location>
</feature>
<dbReference type="Pfam" id="PF05380">
    <property type="entry name" value="Peptidase_A17"/>
    <property type="match status" value="1"/>
</dbReference>
<dbReference type="Gene3D" id="3.30.70.270">
    <property type="match status" value="1"/>
</dbReference>
<dbReference type="PANTHER" id="PTHR47331">
    <property type="entry name" value="PHD-TYPE DOMAIN-CONTAINING PROTEIN"/>
    <property type="match status" value="1"/>
</dbReference>
<comment type="subcellular location">
    <subcellularLocation>
        <location evidence="1">Secreted</location>
    </subcellularLocation>
</comment>
<dbReference type="InterPro" id="IPR001995">
    <property type="entry name" value="Peptidase_A2_cat"/>
</dbReference>
<evidence type="ECO:0000313" key="9">
    <source>
        <dbReference type="RefSeq" id="XP_014672985.1"/>
    </source>
</evidence>
<name>A0ABM1ELB4_PRICU</name>
<feature type="coiled-coil region" evidence="4">
    <location>
        <begin position="937"/>
        <end position="964"/>
    </location>
</feature>
<feature type="region of interest" description="Disordered" evidence="5">
    <location>
        <begin position="453"/>
        <end position="472"/>
    </location>
</feature>
<evidence type="ECO:0000259" key="7">
    <source>
        <dbReference type="PROSITE" id="PS50175"/>
    </source>
</evidence>
<dbReference type="Gene3D" id="1.20.90.10">
    <property type="entry name" value="Phospholipase A2 domain"/>
    <property type="match status" value="1"/>
</dbReference>
<evidence type="ECO:0000256" key="2">
    <source>
        <dbReference type="ARBA" id="ARBA00022525"/>
    </source>
</evidence>
<dbReference type="InterPro" id="IPR021109">
    <property type="entry name" value="Peptidase_aspartic_dom_sf"/>
</dbReference>
<feature type="compositionally biased region" description="Low complexity" evidence="5">
    <location>
        <begin position="462"/>
        <end position="472"/>
    </location>
</feature>
<dbReference type="InterPro" id="IPR036444">
    <property type="entry name" value="PLipase_A2_dom_sf"/>
</dbReference>
<reference evidence="9" key="1">
    <citation type="submission" date="2025-08" db="UniProtKB">
        <authorList>
            <consortium name="RefSeq"/>
        </authorList>
    </citation>
    <scope>IDENTIFICATION</scope>
</reference>
<dbReference type="InterPro" id="IPR000477">
    <property type="entry name" value="RT_dom"/>
</dbReference>
<protein>
    <submittedName>
        <fullName evidence="9">Uncharacterized protein LOC106813368</fullName>
    </submittedName>
</protein>
<feature type="chain" id="PRO_5046332243" evidence="6">
    <location>
        <begin position="24"/>
        <end position="1353"/>
    </location>
</feature>
<dbReference type="SUPFAM" id="SSF48619">
    <property type="entry name" value="Phospholipase A2, PLA2"/>
    <property type="match status" value="1"/>
</dbReference>
<dbReference type="CDD" id="cd01644">
    <property type="entry name" value="RT_pepA17"/>
    <property type="match status" value="1"/>
</dbReference>
<organism evidence="8 9">
    <name type="scientific">Priapulus caudatus</name>
    <name type="common">Priapulid worm</name>
    <dbReference type="NCBI Taxonomy" id="37621"/>
    <lineage>
        <taxon>Eukaryota</taxon>
        <taxon>Metazoa</taxon>
        <taxon>Ecdysozoa</taxon>
        <taxon>Scalidophora</taxon>
        <taxon>Priapulida</taxon>
        <taxon>Priapulimorpha</taxon>
        <taxon>Priapulimorphida</taxon>
        <taxon>Priapulidae</taxon>
        <taxon>Priapulus</taxon>
    </lineage>
</organism>
<feature type="compositionally biased region" description="Polar residues" evidence="5">
    <location>
        <begin position="590"/>
        <end position="603"/>
    </location>
</feature>
<dbReference type="PROSITE" id="PS00118">
    <property type="entry name" value="PA2_HIS"/>
    <property type="match status" value="1"/>
</dbReference>
<keyword evidence="3" id="KW-0378">Hydrolase</keyword>
<evidence type="ECO:0000313" key="8">
    <source>
        <dbReference type="Proteomes" id="UP000695022"/>
    </source>
</evidence>
<dbReference type="PANTHER" id="PTHR47331:SF5">
    <property type="entry name" value="RIBONUCLEASE H"/>
    <property type="match status" value="1"/>
</dbReference>
<gene>
    <name evidence="9" type="primary">LOC106813368</name>
</gene>
<keyword evidence="6" id="KW-0732">Signal</keyword>
<evidence type="ECO:0000256" key="4">
    <source>
        <dbReference type="SAM" id="Coils"/>
    </source>
</evidence>
<dbReference type="SUPFAM" id="SSF56672">
    <property type="entry name" value="DNA/RNA polymerases"/>
    <property type="match status" value="1"/>
</dbReference>
<dbReference type="SUPFAM" id="SSF50630">
    <property type="entry name" value="Acid proteases"/>
    <property type="match status" value="1"/>
</dbReference>
<feature type="signal peptide" evidence="6">
    <location>
        <begin position="1"/>
        <end position="23"/>
    </location>
</feature>
<feature type="non-terminal residue" evidence="9">
    <location>
        <position position="1353"/>
    </location>
</feature>
<dbReference type="PROSITE" id="PS50175">
    <property type="entry name" value="ASP_PROT_RETROV"/>
    <property type="match status" value="1"/>
</dbReference>
<keyword evidence="4" id="KW-0175">Coiled coil</keyword>
<dbReference type="InterPro" id="IPR016090">
    <property type="entry name" value="PLA2-like_dom"/>
</dbReference>
<evidence type="ECO:0000256" key="5">
    <source>
        <dbReference type="SAM" id="MobiDB-lite"/>
    </source>
</evidence>
<feature type="region of interest" description="Disordered" evidence="5">
    <location>
        <begin position="586"/>
        <end position="610"/>
    </location>
</feature>
<keyword evidence="8" id="KW-1185">Reference proteome</keyword>
<dbReference type="InterPro" id="IPR033113">
    <property type="entry name" value="PLA2_histidine"/>
</dbReference>
<dbReference type="Pfam" id="PF00078">
    <property type="entry name" value="RVT_1"/>
    <property type="match status" value="1"/>
</dbReference>